<dbReference type="PANTHER" id="PTHR15696">
    <property type="entry name" value="SMG-7 SUPPRESSOR WITH MORPHOLOGICAL EFFECT ON GENITALIA PROTEIN 7"/>
    <property type="match status" value="1"/>
</dbReference>
<dbReference type="SUPFAM" id="SSF48452">
    <property type="entry name" value="TPR-like"/>
    <property type="match status" value="1"/>
</dbReference>
<dbReference type="Pfam" id="PF10373">
    <property type="entry name" value="EST1_DNA_bind"/>
    <property type="match status" value="1"/>
</dbReference>
<dbReference type="Gene3D" id="1.25.40.10">
    <property type="entry name" value="Tetratricopeptide repeat domain"/>
    <property type="match status" value="1"/>
</dbReference>
<dbReference type="GO" id="GO:0070034">
    <property type="term" value="F:telomerase RNA binding"/>
    <property type="evidence" value="ECO:0007669"/>
    <property type="project" value="TreeGrafter"/>
</dbReference>
<dbReference type="Pfam" id="PF10374">
    <property type="entry name" value="EST1"/>
    <property type="match status" value="1"/>
</dbReference>
<dbReference type="InterPro" id="IPR018834">
    <property type="entry name" value="DNA/RNA-bd_Est1-type"/>
</dbReference>
<reference evidence="4 5" key="1">
    <citation type="submission" date="2014-04" db="EMBL/GenBank/DDBJ databases">
        <title>Genome evolution of avian class.</title>
        <authorList>
            <person name="Zhang G."/>
            <person name="Li C."/>
        </authorList>
    </citation>
    <scope>NUCLEOTIDE SEQUENCE [LARGE SCALE GENOMIC DNA]</scope>
    <source>
        <strain evidence="4">BGI_N331</strain>
    </source>
</reference>
<dbReference type="EMBL" id="KK713456">
    <property type="protein sequence ID" value="KFQ34812.1"/>
    <property type="molecule type" value="Genomic_DNA"/>
</dbReference>
<gene>
    <name evidence="4" type="ORF">N331_06148</name>
</gene>
<dbReference type="PANTHER" id="PTHR15696:SF7">
    <property type="entry name" value="NONSENSE-MEDIATED MRNA DECAY FACTOR"/>
    <property type="match status" value="1"/>
</dbReference>
<sequence>RAVVEAVHRLDLILGNKAAYQEVFKPENISLRNKLRELCVKLMFLHPVDYGRKAEELLWRKVYYEVIQLIKTNKKAGESPGAALTPCPSAPQHIHSRSALECAYRTHLVAGLGFYQHLLLYIQSHYQLELQCCIDWTHVTDPLMGCKKPVSASEKEMEWAQLACHRCLVYLGDLARYQNELAGVDTELLAERFYYQALSVAPQIGMPFNQLGTLAGSKFYNVEATYCYLRCIQSEVSFEGAYGNLKRLYDKAAKMYHQLKKCETRRLSPSKKRGKDIKRLLVSFMYLQSLLQPKSR</sequence>
<feature type="domain" description="Telomerase activating protein Est1-like N-terminal" evidence="3">
    <location>
        <begin position="53"/>
        <end position="181"/>
    </location>
</feature>
<proteinExistence type="predicted"/>
<feature type="non-terminal residue" evidence="4">
    <location>
        <position position="296"/>
    </location>
</feature>
<feature type="non-terminal residue" evidence="4">
    <location>
        <position position="1"/>
    </location>
</feature>
<evidence type="ECO:0000313" key="4">
    <source>
        <dbReference type="EMBL" id="KFQ34812.1"/>
    </source>
</evidence>
<dbReference type="AlphaFoldDB" id="A0A091R6F9"/>
<evidence type="ECO:0000259" key="2">
    <source>
        <dbReference type="Pfam" id="PF10373"/>
    </source>
</evidence>
<dbReference type="InterPro" id="IPR011990">
    <property type="entry name" value="TPR-like_helical_dom_sf"/>
</dbReference>
<evidence type="ECO:0000313" key="5">
    <source>
        <dbReference type="Proteomes" id="UP000052967"/>
    </source>
</evidence>
<dbReference type="InterPro" id="IPR019458">
    <property type="entry name" value="Est1-like_N"/>
</dbReference>
<dbReference type="GO" id="GO:0042162">
    <property type="term" value="F:telomeric DNA binding"/>
    <property type="evidence" value="ECO:0007669"/>
    <property type="project" value="TreeGrafter"/>
</dbReference>
<accession>A0A091R6F9</accession>
<evidence type="ECO:0000256" key="1">
    <source>
        <dbReference type="ARBA" id="ARBA00023161"/>
    </source>
</evidence>
<dbReference type="GO" id="GO:0000184">
    <property type="term" value="P:nuclear-transcribed mRNA catabolic process, nonsense-mediated decay"/>
    <property type="evidence" value="ECO:0007669"/>
    <property type="project" value="UniProtKB-KW"/>
</dbReference>
<dbReference type="Proteomes" id="UP000052967">
    <property type="component" value="Unassembled WGS sequence"/>
</dbReference>
<evidence type="ECO:0000259" key="3">
    <source>
        <dbReference type="Pfam" id="PF10374"/>
    </source>
</evidence>
<feature type="domain" description="DNA/RNA-binding" evidence="2">
    <location>
        <begin position="190"/>
        <end position="289"/>
    </location>
</feature>
<dbReference type="GO" id="GO:0005697">
    <property type="term" value="C:telomerase holoenzyme complex"/>
    <property type="evidence" value="ECO:0007669"/>
    <property type="project" value="TreeGrafter"/>
</dbReference>
<protein>
    <submittedName>
        <fullName evidence="4">Protein SMG5</fullName>
    </submittedName>
</protein>
<dbReference type="InterPro" id="IPR045153">
    <property type="entry name" value="Est1/Ebs1-like"/>
</dbReference>
<keyword evidence="5" id="KW-1185">Reference proteome</keyword>
<keyword evidence="1" id="KW-0866">Nonsense-mediated mRNA decay</keyword>
<organism evidence="4 5">
    <name type="scientific">Merops nubicus</name>
    <name type="common">Northern carmine bee-eater</name>
    <dbReference type="NCBI Taxonomy" id="57421"/>
    <lineage>
        <taxon>Eukaryota</taxon>
        <taxon>Metazoa</taxon>
        <taxon>Chordata</taxon>
        <taxon>Craniata</taxon>
        <taxon>Vertebrata</taxon>
        <taxon>Euteleostomi</taxon>
        <taxon>Archelosauria</taxon>
        <taxon>Archosauria</taxon>
        <taxon>Dinosauria</taxon>
        <taxon>Saurischia</taxon>
        <taxon>Theropoda</taxon>
        <taxon>Coelurosauria</taxon>
        <taxon>Aves</taxon>
        <taxon>Neognathae</taxon>
        <taxon>Neoaves</taxon>
        <taxon>Telluraves</taxon>
        <taxon>Coraciimorphae</taxon>
        <taxon>Coraciiformes</taxon>
        <taxon>Meropidae</taxon>
        <taxon>Merops</taxon>
    </lineage>
</organism>
<name>A0A091R6F9_MERNU</name>